<organism evidence="6 7">
    <name type="scientific">Pelomonas parva</name>
    <dbReference type="NCBI Taxonomy" id="3299032"/>
    <lineage>
        <taxon>Bacteria</taxon>
        <taxon>Pseudomonadati</taxon>
        <taxon>Pseudomonadota</taxon>
        <taxon>Betaproteobacteria</taxon>
        <taxon>Burkholderiales</taxon>
        <taxon>Sphaerotilaceae</taxon>
        <taxon>Roseateles</taxon>
    </lineage>
</organism>
<evidence type="ECO:0000313" key="6">
    <source>
        <dbReference type="EMBL" id="MFG6429796.1"/>
    </source>
</evidence>
<keyword evidence="3" id="KW-0238">DNA-binding</keyword>
<evidence type="ECO:0000256" key="3">
    <source>
        <dbReference type="ARBA" id="ARBA00023125"/>
    </source>
</evidence>
<evidence type="ECO:0000256" key="2">
    <source>
        <dbReference type="ARBA" id="ARBA00022908"/>
    </source>
</evidence>
<dbReference type="EMBL" id="JBIGHV010000003">
    <property type="protein sequence ID" value="MFG6429796.1"/>
    <property type="molecule type" value="Genomic_DNA"/>
</dbReference>
<evidence type="ECO:0000256" key="4">
    <source>
        <dbReference type="ARBA" id="ARBA00023172"/>
    </source>
</evidence>
<comment type="similarity">
    <text evidence="1">Belongs to the 'phage' integrase family.</text>
</comment>
<keyword evidence="7" id="KW-1185">Reference proteome</keyword>
<dbReference type="Proteomes" id="UP001606210">
    <property type="component" value="Unassembled WGS sequence"/>
</dbReference>
<dbReference type="InterPro" id="IPR050090">
    <property type="entry name" value="Tyrosine_recombinase_XerCD"/>
</dbReference>
<accession>A0ABW7F1L7</accession>
<keyword evidence="2" id="KW-0229">DNA integration</keyword>
<keyword evidence="4" id="KW-0233">DNA recombination</keyword>
<dbReference type="Gene3D" id="1.10.443.10">
    <property type="entry name" value="Intergrase catalytic core"/>
    <property type="match status" value="1"/>
</dbReference>
<dbReference type="InterPro" id="IPR002104">
    <property type="entry name" value="Integrase_catalytic"/>
</dbReference>
<dbReference type="InterPro" id="IPR011010">
    <property type="entry name" value="DNA_brk_join_enz"/>
</dbReference>
<gene>
    <name evidence="6" type="ORF">ACG00Y_07740</name>
</gene>
<sequence length="321" mass="36031">MTNDVITLVERYLAERQRLGFDLRHSGYCLRSLARHVQRSNHLGPLTLEVMTQWAAQGRSSMPGSLHMARRMRRLRPFARWLLQFEPDTEVPDEAVCGHRPVRGTPHIYSDQEIEELLAAARRLGPPSSIRGLLYETLFGLLASTGLRISEALALRLADVDLQQGVLTIRRTKFGKSRAVPLHPSTTQALRAYRAGRDLTGAASGEDEYLFIGLRADILGTPLAGHQARLVFAGLRRELGWVNRGTHHAARIHDLRHTFVVRRVLLWQQQGVDVDQTMLSLSTYLGHAGVADTYWYLQAVPDLMAVAAQRFEACMPEVCDA</sequence>
<protein>
    <submittedName>
        <fullName evidence="6">Tyrosine-type recombinase/integrase</fullName>
    </submittedName>
</protein>
<dbReference type="RefSeq" id="WP_394477556.1">
    <property type="nucleotide sequence ID" value="NZ_JBIGHV010000003.1"/>
</dbReference>
<dbReference type="PROSITE" id="PS51898">
    <property type="entry name" value="TYR_RECOMBINASE"/>
    <property type="match status" value="1"/>
</dbReference>
<feature type="domain" description="Tyr recombinase" evidence="5">
    <location>
        <begin position="104"/>
        <end position="309"/>
    </location>
</feature>
<name>A0ABW7F1L7_9BURK</name>
<proteinExistence type="inferred from homology"/>
<dbReference type="SUPFAM" id="SSF56349">
    <property type="entry name" value="DNA breaking-rejoining enzymes"/>
    <property type="match status" value="1"/>
</dbReference>
<dbReference type="PANTHER" id="PTHR30349">
    <property type="entry name" value="PHAGE INTEGRASE-RELATED"/>
    <property type="match status" value="1"/>
</dbReference>
<evidence type="ECO:0000256" key="1">
    <source>
        <dbReference type="ARBA" id="ARBA00008857"/>
    </source>
</evidence>
<dbReference type="InterPro" id="IPR013762">
    <property type="entry name" value="Integrase-like_cat_sf"/>
</dbReference>
<evidence type="ECO:0000313" key="7">
    <source>
        <dbReference type="Proteomes" id="UP001606210"/>
    </source>
</evidence>
<dbReference type="Pfam" id="PF00589">
    <property type="entry name" value="Phage_integrase"/>
    <property type="match status" value="1"/>
</dbReference>
<comment type="caution">
    <text evidence="6">The sequence shown here is derived from an EMBL/GenBank/DDBJ whole genome shotgun (WGS) entry which is preliminary data.</text>
</comment>
<dbReference type="PANTHER" id="PTHR30349:SF41">
    <property type="entry name" value="INTEGRASE_RECOMBINASE PROTEIN MJ0367-RELATED"/>
    <property type="match status" value="1"/>
</dbReference>
<reference evidence="6 7" key="1">
    <citation type="submission" date="2024-08" db="EMBL/GenBank/DDBJ databases">
        <authorList>
            <person name="Lu H."/>
        </authorList>
    </citation>
    <scope>NUCLEOTIDE SEQUENCE [LARGE SCALE GENOMIC DNA]</scope>
    <source>
        <strain evidence="6 7">LYH14W</strain>
    </source>
</reference>
<evidence type="ECO:0000259" key="5">
    <source>
        <dbReference type="PROSITE" id="PS51898"/>
    </source>
</evidence>